<dbReference type="STRING" id="1447782.SAMN05444417_1337"/>
<feature type="domain" description="DnaJ homologue subfamily C member 28 conserved" evidence="1">
    <location>
        <begin position="8"/>
        <end position="74"/>
    </location>
</feature>
<reference evidence="2 3" key="1">
    <citation type="submission" date="2016-11" db="EMBL/GenBank/DDBJ databases">
        <authorList>
            <person name="Jaros S."/>
            <person name="Januszkiewicz K."/>
            <person name="Wedrychowicz H."/>
        </authorList>
    </citation>
    <scope>NUCLEOTIDE SEQUENCE [LARGE SCALE GENOMIC DNA]</scope>
    <source>
        <strain evidence="2 3">DSM 100565</strain>
    </source>
</reference>
<evidence type="ECO:0000259" key="1">
    <source>
        <dbReference type="Pfam" id="PF09350"/>
    </source>
</evidence>
<evidence type="ECO:0000313" key="2">
    <source>
        <dbReference type="EMBL" id="SHI63814.1"/>
    </source>
</evidence>
<proteinExistence type="predicted"/>
<evidence type="ECO:0000313" key="3">
    <source>
        <dbReference type="Proteomes" id="UP000184292"/>
    </source>
</evidence>
<dbReference type="Pfam" id="PF09350">
    <property type="entry name" value="DJC28_CD"/>
    <property type="match status" value="1"/>
</dbReference>
<dbReference type="AlphaFoldDB" id="A0A1M6CSP6"/>
<keyword evidence="3" id="KW-1185">Reference proteome</keyword>
<organism evidence="2 3">
    <name type="scientific">Wenxinia saemankumensis</name>
    <dbReference type="NCBI Taxonomy" id="1447782"/>
    <lineage>
        <taxon>Bacteria</taxon>
        <taxon>Pseudomonadati</taxon>
        <taxon>Pseudomonadota</taxon>
        <taxon>Alphaproteobacteria</taxon>
        <taxon>Rhodobacterales</taxon>
        <taxon>Roseobacteraceae</taxon>
        <taxon>Wenxinia</taxon>
    </lineage>
</organism>
<sequence length="111" mass="12748">MRFLARLTERLIDKAAEDGVFDHLPGAGKPLPEKTRDGAVDAAEEIGYRLMAENGAIPPEVQVMRDLAAARARLKACDDPEDRRRLMTEVSRIQLRHDMMMEQRRRSARYR</sequence>
<gene>
    <name evidence="2" type="ORF">SAMN05444417_1337</name>
</gene>
<dbReference type="InterPro" id="IPR052573">
    <property type="entry name" value="DnaJ_C_subfamily_28"/>
</dbReference>
<dbReference type="OrthoDB" id="8448455at2"/>
<dbReference type="Proteomes" id="UP000184292">
    <property type="component" value="Unassembled WGS sequence"/>
</dbReference>
<dbReference type="EMBL" id="FQYO01000002">
    <property type="protein sequence ID" value="SHI63814.1"/>
    <property type="molecule type" value="Genomic_DNA"/>
</dbReference>
<dbReference type="PANTHER" id="PTHR39158:SF1">
    <property type="entry name" value="DNAJ HOMOLOG SUBFAMILY C MEMBER 28"/>
    <property type="match status" value="1"/>
</dbReference>
<dbReference type="InterPro" id="IPR018961">
    <property type="entry name" value="DnaJ_homolog_subfam-C_membr-28"/>
</dbReference>
<protein>
    <recommendedName>
        <fullName evidence="1">DnaJ homologue subfamily C member 28 conserved domain-containing protein</fullName>
    </recommendedName>
</protein>
<dbReference type="RefSeq" id="WP_073327156.1">
    <property type="nucleotide sequence ID" value="NZ_FQYO01000002.1"/>
</dbReference>
<name>A0A1M6CSP6_9RHOB</name>
<accession>A0A1M6CSP6</accession>
<dbReference type="PANTHER" id="PTHR39158">
    <property type="entry name" value="OS08G0560600 PROTEIN"/>
    <property type="match status" value="1"/>
</dbReference>